<reference evidence="2" key="1">
    <citation type="submission" date="2018-05" db="EMBL/GenBank/DDBJ databases">
        <authorList>
            <person name="Lanie J.A."/>
            <person name="Ng W.-L."/>
            <person name="Kazmierczak K.M."/>
            <person name="Andrzejewski T.M."/>
            <person name="Davidsen T.M."/>
            <person name="Wayne K.J."/>
            <person name="Tettelin H."/>
            <person name="Glass J.I."/>
            <person name="Rusch D."/>
            <person name="Podicherti R."/>
            <person name="Tsui H.-C.T."/>
            <person name="Winkler M.E."/>
        </authorList>
    </citation>
    <scope>NUCLEOTIDE SEQUENCE</scope>
</reference>
<dbReference type="AlphaFoldDB" id="A0A382LPU1"/>
<proteinExistence type="predicted"/>
<evidence type="ECO:0000313" key="2">
    <source>
        <dbReference type="EMBL" id="SVC38738.1"/>
    </source>
</evidence>
<name>A0A382LPU1_9ZZZZ</name>
<sequence length="70" mass="7886">MFAFLKKIKIPKTTLTCLAIVAIVLVILYNTTDFFNEAALPFEHYEDDSCPPEDKSIACNIKRAYNIATS</sequence>
<keyword evidence="1" id="KW-0812">Transmembrane</keyword>
<keyword evidence="1" id="KW-1133">Transmembrane helix</keyword>
<feature type="transmembrane region" description="Helical" evidence="1">
    <location>
        <begin position="12"/>
        <end position="31"/>
    </location>
</feature>
<dbReference type="EMBL" id="UINC01088477">
    <property type="protein sequence ID" value="SVC38738.1"/>
    <property type="molecule type" value="Genomic_DNA"/>
</dbReference>
<evidence type="ECO:0000256" key="1">
    <source>
        <dbReference type="SAM" id="Phobius"/>
    </source>
</evidence>
<protein>
    <submittedName>
        <fullName evidence="2">Uncharacterized protein</fullName>
    </submittedName>
</protein>
<gene>
    <name evidence="2" type="ORF">METZ01_LOCUS291592</name>
</gene>
<accession>A0A382LPU1</accession>
<organism evidence="2">
    <name type="scientific">marine metagenome</name>
    <dbReference type="NCBI Taxonomy" id="408172"/>
    <lineage>
        <taxon>unclassified sequences</taxon>
        <taxon>metagenomes</taxon>
        <taxon>ecological metagenomes</taxon>
    </lineage>
</organism>
<keyword evidence="1" id="KW-0472">Membrane</keyword>